<dbReference type="EMBL" id="MN095771">
    <property type="protein sequence ID" value="QFR55960.1"/>
    <property type="molecule type" value="Genomic_DNA"/>
</dbReference>
<keyword evidence="2" id="KW-1185">Reference proteome</keyword>
<evidence type="ECO:0000313" key="1">
    <source>
        <dbReference type="EMBL" id="QFR55960.1"/>
    </source>
</evidence>
<dbReference type="Proteomes" id="UP000326777">
    <property type="component" value="Genome"/>
</dbReference>
<evidence type="ECO:0000313" key="2">
    <source>
        <dbReference type="Proteomes" id="UP000326777"/>
    </source>
</evidence>
<organism evidence="1 2">
    <name type="scientific">Serratia phage Muldoon</name>
    <dbReference type="NCBI Taxonomy" id="2601678"/>
    <lineage>
        <taxon>Viruses</taxon>
        <taxon>Duplodnaviria</taxon>
        <taxon>Heunggongvirae</taxon>
        <taxon>Uroviricota</taxon>
        <taxon>Caudoviricetes</taxon>
        <taxon>Muldoonvirus</taxon>
        <taxon>Muldoonvirus muldoon</taxon>
    </lineage>
</organism>
<protein>
    <submittedName>
        <fullName evidence="1">Uncharacterized protein</fullName>
    </submittedName>
</protein>
<proteinExistence type="predicted"/>
<reference evidence="2" key="1">
    <citation type="submission" date="2019-06" db="EMBL/GenBank/DDBJ databases">
        <title>Complete genome sequence of Serratia marcescens phage Muldoon.</title>
        <authorList>
            <person name="Campbell S."/>
            <person name="Atkinson C."/>
            <person name="Moreland R."/>
            <person name="Liu M."/>
            <person name="Ramsey J."/>
            <person name="Leavitt J."/>
        </authorList>
    </citation>
    <scope>NUCLEOTIDE SEQUENCE [LARGE SCALE GENOMIC DNA]</scope>
</reference>
<name>A0A5P8PIT7_9CAUD</name>
<accession>A0A5P8PIT7</accession>
<gene>
    <name evidence="1" type="ORF">CPT_Muldoon_003</name>
</gene>
<sequence length="171" mass="19880">MINFAIKNFSTKNTHTDRMIDKAKKALSLYDKRFKNVSVNFFVKNSHLYCRVGVEGYQKILIDAISLNRDYEDTTNTLRYWLAMTHIVNEIAAKWKYAQYLYPGANIVKYFDEAMEMNSFVTPSQVMAKISDSFEKWEYYNSYDCFMIAIDGDDGITSTATAIYNVVKAIR</sequence>